<evidence type="ECO:0008006" key="5">
    <source>
        <dbReference type="Google" id="ProtNLM"/>
    </source>
</evidence>
<gene>
    <name evidence="3" type="ORF">ALECFALPRED_002685</name>
</gene>
<feature type="compositionally biased region" description="Basic and acidic residues" evidence="1">
    <location>
        <begin position="1"/>
        <end position="15"/>
    </location>
</feature>
<feature type="transmembrane region" description="Helical" evidence="2">
    <location>
        <begin position="105"/>
        <end position="125"/>
    </location>
</feature>
<evidence type="ECO:0000313" key="4">
    <source>
        <dbReference type="Proteomes" id="UP000664203"/>
    </source>
</evidence>
<reference evidence="3" key="1">
    <citation type="submission" date="2021-03" db="EMBL/GenBank/DDBJ databases">
        <authorList>
            <person name="Tagirdzhanova G."/>
        </authorList>
    </citation>
    <scope>NUCLEOTIDE SEQUENCE</scope>
</reference>
<comment type="caution">
    <text evidence="3">The sequence shown here is derived from an EMBL/GenBank/DDBJ whole genome shotgun (WGS) entry which is preliminary data.</text>
</comment>
<feature type="transmembrane region" description="Helical" evidence="2">
    <location>
        <begin position="229"/>
        <end position="246"/>
    </location>
</feature>
<organism evidence="3 4">
    <name type="scientific">Alectoria fallacina</name>
    <dbReference type="NCBI Taxonomy" id="1903189"/>
    <lineage>
        <taxon>Eukaryota</taxon>
        <taxon>Fungi</taxon>
        <taxon>Dikarya</taxon>
        <taxon>Ascomycota</taxon>
        <taxon>Pezizomycotina</taxon>
        <taxon>Lecanoromycetes</taxon>
        <taxon>OSLEUM clade</taxon>
        <taxon>Lecanoromycetidae</taxon>
        <taxon>Lecanorales</taxon>
        <taxon>Lecanorineae</taxon>
        <taxon>Parmeliaceae</taxon>
        <taxon>Alectoria</taxon>
    </lineage>
</organism>
<accession>A0A8H3FJU9</accession>
<protein>
    <recommendedName>
        <fullName evidence="5">DUF1275 domain protein</fullName>
    </recommendedName>
</protein>
<feature type="transmembrane region" description="Helical" evidence="2">
    <location>
        <begin position="137"/>
        <end position="160"/>
    </location>
</feature>
<keyword evidence="2" id="KW-1133">Transmembrane helix</keyword>
<sequence length="281" mass="30256">MSTVRQEHIEAKDELSNESAKPSLHPIVKPLSISGLKKHFSVDVSTAHADILLLTCCLISGLVDSTIYNAFGTFVSMQTGNTIFLGLGGSTSHSTLKPYGWSKSFLSITSFCLGCFCFSLTSRLLTPRRRSTLTASFLLQSLIIFVTASIIQGGVVNGSLNTIVQDINWRQLLPIALLSFQSAGQIVGSRVLGLAEVPTVVLTTMLHDISTDPALLGPLRQNMKRNRRVLAFAGILLGAVAGGFIAEGTRRMQIPLWIAGGLKLCVASAWIVWPEQKVCAV</sequence>
<feature type="region of interest" description="Disordered" evidence="1">
    <location>
        <begin position="1"/>
        <end position="22"/>
    </location>
</feature>
<evidence type="ECO:0000256" key="1">
    <source>
        <dbReference type="SAM" id="MobiDB-lite"/>
    </source>
</evidence>
<keyword evidence="2" id="KW-0472">Membrane</keyword>
<dbReference type="InterPro" id="IPR010699">
    <property type="entry name" value="DUF1275"/>
</dbReference>
<dbReference type="Pfam" id="PF06912">
    <property type="entry name" value="DUF1275"/>
    <property type="match status" value="1"/>
</dbReference>
<name>A0A8H3FJU9_9LECA</name>
<keyword evidence="2" id="KW-0812">Transmembrane</keyword>
<evidence type="ECO:0000313" key="3">
    <source>
        <dbReference type="EMBL" id="CAF9924107.1"/>
    </source>
</evidence>
<dbReference type="Proteomes" id="UP000664203">
    <property type="component" value="Unassembled WGS sequence"/>
</dbReference>
<feature type="transmembrane region" description="Helical" evidence="2">
    <location>
        <begin position="252"/>
        <end position="273"/>
    </location>
</feature>
<evidence type="ECO:0000256" key="2">
    <source>
        <dbReference type="SAM" id="Phobius"/>
    </source>
</evidence>
<dbReference type="AlphaFoldDB" id="A0A8H3FJU9"/>
<proteinExistence type="predicted"/>
<dbReference type="PANTHER" id="PTHR37488:SF7">
    <property type="entry name" value="DUF1275 DOMAIN PROTEIN"/>
    <property type="match status" value="1"/>
</dbReference>
<dbReference type="OrthoDB" id="5288586at2759"/>
<keyword evidence="4" id="KW-1185">Reference proteome</keyword>
<dbReference type="EMBL" id="CAJPDR010000181">
    <property type="protein sequence ID" value="CAF9924107.1"/>
    <property type="molecule type" value="Genomic_DNA"/>
</dbReference>
<dbReference type="PANTHER" id="PTHR37488">
    <property type="entry name" value="DUF1275 DOMAIN-CONTAINING PROTEIN"/>
    <property type="match status" value="1"/>
</dbReference>